<dbReference type="RefSeq" id="WP_326566929.1">
    <property type="nucleotide sequence ID" value="NZ_CP142149.1"/>
</dbReference>
<dbReference type="InterPro" id="IPR026349">
    <property type="entry name" value="CHP04255"/>
</dbReference>
<sequence>MRPPVTEVNLTFWFEPIYTLAALHLSSLRNLWADELPKVEEKAPLAPWRPTDSITFVEDKWPMPACIFASDEREKQVLIQSDRIGLTWYFTDKKQYPGFAALSEDFLNRYGELVEALRGSGNDDPKLLRVTIDYENYLDLFDSNLVSKRLVAEEKISASDRNVFSPGTTAVRKHVQIGADQSSLNLLIGVEPTRRGEGLSFALAQPLDTPGDGVNASTILALSARADLGKGDEPGERLNSAHEAINEIFAGLFDDSFKSSWGEK</sequence>
<proteinExistence type="predicted"/>
<accession>A0ABZ1I2P5</accession>
<protein>
    <submittedName>
        <fullName evidence="1">TIGR04255 family protein</fullName>
    </submittedName>
</protein>
<dbReference type="Proteomes" id="UP001330812">
    <property type="component" value="Chromosome"/>
</dbReference>
<gene>
    <name evidence="1" type="ORF">VSH64_34475</name>
</gene>
<name>A0ABZ1I2P5_9PSEU</name>
<reference evidence="1 2" key="1">
    <citation type="journal article" date="2015" name="Int. J. Syst. Evol. Microbiol.">
        <title>Amycolatopsis rhabdoformis sp. nov., an actinomycete isolated from a tropical forest soil.</title>
        <authorList>
            <person name="Souza W.R."/>
            <person name="Silva R.E."/>
            <person name="Goodfellow M."/>
            <person name="Busarakam K."/>
            <person name="Figueiro F.S."/>
            <person name="Ferreira D."/>
            <person name="Rodrigues-Filho E."/>
            <person name="Moraes L.A.B."/>
            <person name="Zucchi T.D."/>
        </authorList>
    </citation>
    <scope>NUCLEOTIDE SEQUENCE [LARGE SCALE GENOMIC DNA]</scope>
    <source>
        <strain evidence="1 2">NCIMB 14900</strain>
    </source>
</reference>
<dbReference type="NCBIfam" id="TIGR04255">
    <property type="entry name" value="sporadTIGR04255"/>
    <property type="match status" value="1"/>
</dbReference>
<organism evidence="1 2">
    <name type="scientific">Amycolatopsis rhabdoformis</name>
    <dbReference type="NCBI Taxonomy" id="1448059"/>
    <lineage>
        <taxon>Bacteria</taxon>
        <taxon>Bacillati</taxon>
        <taxon>Actinomycetota</taxon>
        <taxon>Actinomycetes</taxon>
        <taxon>Pseudonocardiales</taxon>
        <taxon>Pseudonocardiaceae</taxon>
        <taxon>Amycolatopsis</taxon>
    </lineage>
</organism>
<evidence type="ECO:0000313" key="1">
    <source>
        <dbReference type="EMBL" id="WSE27925.1"/>
    </source>
</evidence>
<dbReference type="EMBL" id="CP142149">
    <property type="protein sequence ID" value="WSE27925.1"/>
    <property type="molecule type" value="Genomic_DNA"/>
</dbReference>
<keyword evidence="2" id="KW-1185">Reference proteome</keyword>
<evidence type="ECO:0000313" key="2">
    <source>
        <dbReference type="Proteomes" id="UP001330812"/>
    </source>
</evidence>